<proteinExistence type="inferred from homology"/>
<sequence>MENNVDKITLLDEEGVETEFDVLTKLDIEDNEYVIVVPSDSADSEEEAIALKIIKDEEGNDVLATIEDEEEFQMVAEAYEAVFQD</sequence>
<protein>
    <recommendedName>
        <fullName evidence="2">UPF0473 protein JK634_09280</fullName>
    </recommendedName>
</protein>
<organism evidence="3 4">
    <name type="scientific">Clostridium paridis</name>
    <dbReference type="NCBI Taxonomy" id="2803863"/>
    <lineage>
        <taxon>Bacteria</taxon>
        <taxon>Bacillati</taxon>
        <taxon>Bacillota</taxon>
        <taxon>Clostridia</taxon>
        <taxon>Eubacteriales</taxon>
        <taxon>Clostridiaceae</taxon>
        <taxon>Clostridium</taxon>
    </lineage>
</organism>
<dbReference type="PANTHER" id="PTHR40066:SF1">
    <property type="entry name" value="UPF0473 PROTEIN CBO2561_CLC_2432"/>
    <property type="match status" value="1"/>
</dbReference>
<reference evidence="3" key="1">
    <citation type="submission" date="2021-01" db="EMBL/GenBank/DDBJ databases">
        <title>Genome public.</title>
        <authorList>
            <person name="Liu C."/>
            <person name="Sun Q."/>
        </authorList>
    </citation>
    <scope>NUCLEOTIDE SEQUENCE</scope>
    <source>
        <strain evidence="3">YIM B02565</strain>
    </source>
</reference>
<name>A0A937K4L3_9CLOT</name>
<dbReference type="RefSeq" id="WP_202767373.1">
    <property type="nucleotide sequence ID" value="NZ_JAESWA010000022.1"/>
</dbReference>
<evidence type="ECO:0000313" key="4">
    <source>
        <dbReference type="Proteomes" id="UP000623681"/>
    </source>
</evidence>
<dbReference type="AlphaFoldDB" id="A0A937K4L3"/>
<evidence type="ECO:0000256" key="2">
    <source>
        <dbReference type="HAMAP-Rule" id="MF_01448"/>
    </source>
</evidence>
<dbReference type="Pfam" id="PF06949">
    <property type="entry name" value="DUF1292"/>
    <property type="match status" value="1"/>
</dbReference>
<gene>
    <name evidence="3" type="ORF">JK634_09280</name>
</gene>
<evidence type="ECO:0000256" key="1">
    <source>
        <dbReference type="ARBA" id="ARBA00008439"/>
    </source>
</evidence>
<comment type="caution">
    <text evidence="3">The sequence shown here is derived from an EMBL/GenBank/DDBJ whole genome shotgun (WGS) entry which is preliminary data.</text>
</comment>
<dbReference type="PANTHER" id="PTHR40066">
    <property type="entry name" value="UPF0473 PROTEIN CBO2561/CLC_2432"/>
    <property type="match status" value="1"/>
</dbReference>
<comment type="similarity">
    <text evidence="1 2">Belongs to the UPF0473 family.</text>
</comment>
<accession>A0A937K4L3</accession>
<dbReference type="EMBL" id="JAESWA010000022">
    <property type="protein sequence ID" value="MBL4931994.1"/>
    <property type="molecule type" value="Genomic_DNA"/>
</dbReference>
<evidence type="ECO:0000313" key="3">
    <source>
        <dbReference type="EMBL" id="MBL4931994.1"/>
    </source>
</evidence>
<dbReference type="HAMAP" id="MF_01448">
    <property type="entry name" value="UPF0473"/>
    <property type="match status" value="1"/>
</dbReference>
<keyword evidence="4" id="KW-1185">Reference proteome</keyword>
<dbReference type="Proteomes" id="UP000623681">
    <property type="component" value="Unassembled WGS sequence"/>
</dbReference>
<dbReference type="InterPro" id="IPR009711">
    <property type="entry name" value="UPF0473"/>
</dbReference>